<keyword evidence="2" id="KW-1133">Transmembrane helix</keyword>
<protein>
    <recommendedName>
        <fullName evidence="5">CU044_5270 family protein</fullName>
    </recommendedName>
</protein>
<dbReference type="InterPro" id="IPR047789">
    <property type="entry name" value="CU044_5270-like"/>
</dbReference>
<proteinExistence type="predicted"/>
<dbReference type="EMBL" id="SMKI01000241">
    <property type="protein sequence ID" value="TDC72555.1"/>
    <property type="molecule type" value="Genomic_DNA"/>
</dbReference>
<feature type="compositionally biased region" description="Basic and acidic residues" evidence="1">
    <location>
        <begin position="1"/>
        <end position="13"/>
    </location>
</feature>
<organism evidence="3 4">
    <name type="scientific">Streptomyces hainanensis</name>
    <dbReference type="NCBI Taxonomy" id="402648"/>
    <lineage>
        <taxon>Bacteria</taxon>
        <taxon>Bacillati</taxon>
        <taxon>Actinomycetota</taxon>
        <taxon>Actinomycetes</taxon>
        <taxon>Kitasatosporales</taxon>
        <taxon>Streptomycetaceae</taxon>
        <taxon>Streptomyces</taxon>
    </lineage>
</organism>
<evidence type="ECO:0008006" key="5">
    <source>
        <dbReference type="Google" id="ProtNLM"/>
    </source>
</evidence>
<keyword evidence="2" id="KW-0472">Membrane</keyword>
<dbReference type="OrthoDB" id="3387554at2"/>
<feature type="transmembrane region" description="Helical" evidence="2">
    <location>
        <begin position="54"/>
        <end position="74"/>
    </location>
</feature>
<dbReference type="RefSeq" id="WP_132819740.1">
    <property type="nucleotide sequence ID" value="NZ_SMKI01000241.1"/>
</dbReference>
<feature type="region of interest" description="Disordered" evidence="1">
    <location>
        <begin position="1"/>
        <end position="26"/>
    </location>
</feature>
<name>A0A4V2Y2H0_9ACTN</name>
<dbReference type="AlphaFoldDB" id="A0A4V2Y2H0"/>
<evidence type="ECO:0000313" key="3">
    <source>
        <dbReference type="EMBL" id="TDC72555.1"/>
    </source>
</evidence>
<dbReference type="NCBIfam" id="NF038083">
    <property type="entry name" value="CU044_5270_fam"/>
    <property type="match status" value="1"/>
</dbReference>
<keyword evidence="4" id="KW-1185">Reference proteome</keyword>
<accession>A0A4V2Y2H0</accession>
<evidence type="ECO:0000256" key="2">
    <source>
        <dbReference type="SAM" id="Phobius"/>
    </source>
</evidence>
<dbReference type="Proteomes" id="UP000295345">
    <property type="component" value="Unassembled WGS sequence"/>
</dbReference>
<keyword evidence="2" id="KW-0812">Transmembrane</keyword>
<comment type="caution">
    <text evidence="3">The sequence shown here is derived from an EMBL/GenBank/DDBJ whole genome shotgun (WGS) entry which is preliminary data.</text>
</comment>
<reference evidence="3 4" key="1">
    <citation type="submission" date="2019-03" db="EMBL/GenBank/DDBJ databases">
        <title>Draft genome sequences of novel Actinobacteria.</title>
        <authorList>
            <person name="Sahin N."/>
            <person name="Ay H."/>
            <person name="Saygin H."/>
        </authorList>
    </citation>
    <scope>NUCLEOTIDE SEQUENCE [LARGE SCALE GENOMIC DNA]</scope>
    <source>
        <strain evidence="3 4">DSM 41900</strain>
    </source>
</reference>
<evidence type="ECO:0000256" key="1">
    <source>
        <dbReference type="SAM" id="MobiDB-lite"/>
    </source>
</evidence>
<evidence type="ECO:0000313" key="4">
    <source>
        <dbReference type="Proteomes" id="UP000295345"/>
    </source>
</evidence>
<sequence>MTREEPPRREELARLLPSPGAPGLPPGRQLVMEEHLMSEMTSSHEGERNLWRRLVLVAAPLATVALIVGAATVVGSDGVVGPAADGNPWEGLAEVAAGAPELAVASDQFVYTAREVVVDYGGVPTNGQNVLWDVDHGPYETEQWVSPDGGSGWYRDSDAAPDGVPIVVPPEQEEWTEDELPDVDVDAGAEFEIELEDPEIYPPQDRWLGDSVAGVGGDFPATLHQPTWEYVQSLPVDPDALLEKIYDENGSADSGDQADQWAFETLGELFEETPLPPDTAAGMFRAFGEIPGVSARTGTDATGREGVVLSRFAEDLGYRMDLVFDEESAAYLGTRVEQIEESEVLVIGVILDYALTDRAVVDEERQVPGT</sequence>
<gene>
    <name evidence="3" type="ORF">E1283_21435</name>
</gene>